<protein>
    <recommendedName>
        <fullName evidence="4">Glycoside hydrolase family 42 N-terminal domain-containing protein</fullName>
    </recommendedName>
</protein>
<dbReference type="Proteomes" id="UP000806542">
    <property type="component" value="Unassembled WGS sequence"/>
</dbReference>
<dbReference type="PROSITE" id="PS51257">
    <property type="entry name" value="PROKAR_LIPOPROTEIN"/>
    <property type="match status" value="1"/>
</dbReference>
<keyword evidence="1" id="KW-0732">Signal</keyword>
<accession>A0A9D5M4P7</accession>
<feature type="chain" id="PRO_5038364961" description="Glycoside hydrolase family 42 N-terminal domain-containing protein" evidence="1">
    <location>
        <begin position="30"/>
        <end position="1234"/>
    </location>
</feature>
<name>A0A9D5M4P7_9FIRM</name>
<evidence type="ECO:0000313" key="2">
    <source>
        <dbReference type="EMBL" id="MBE5039392.1"/>
    </source>
</evidence>
<dbReference type="EMBL" id="JADCKB010000004">
    <property type="protein sequence ID" value="MBE5039392.1"/>
    <property type="molecule type" value="Genomic_DNA"/>
</dbReference>
<keyword evidence="3" id="KW-1185">Reference proteome</keyword>
<dbReference type="AlphaFoldDB" id="A0A9D5M4P7"/>
<evidence type="ECO:0000256" key="1">
    <source>
        <dbReference type="SAM" id="SignalP"/>
    </source>
</evidence>
<reference evidence="2" key="1">
    <citation type="submission" date="2020-10" db="EMBL/GenBank/DDBJ databases">
        <title>ChiBAC.</title>
        <authorList>
            <person name="Zenner C."/>
            <person name="Hitch T.C.A."/>
            <person name="Clavel T."/>
        </authorList>
    </citation>
    <scope>NUCLEOTIDE SEQUENCE</scope>
    <source>
        <strain evidence="2">DSM 107454</strain>
    </source>
</reference>
<evidence type="ECO:0000313" key="3">
    <source>
        <dbReference type="Proteomes" id="UP000806542"/>
    </source>
</evidence>
<gene>
    <name evidence="2" type="ORF">INF28_02770</name>
</gene>
<proteinExistence type="predicted"/>
<sequence>MKRKRGLLCFLVLFCAAFYFILSSCIVMAEDTDYLCDQIVFGSDDSHNVEADSQSSIKNMTTMRAGEYTDEKYTVRKLAAKKGTISYDAAVTGSHVVLEFEEIHNKTEASYGYYINVDGTDVFLRAGAETSVGPLHFFVRVPAELTEGKNSVRVTLRNVSDSPVMLNRAWTHSNLDTLRSEEGINDRMPVMILNGDFFNLNWTAYKATKERFREQIENYIEVFGDESNYKTFEPGYVIEVTYLLWPDEHVYNVIDAVVELSRELDVPMAINFNSWWGGNPTYVPDGKGGFFSDLEYQMLVYAPENINGRGIYQTTTPNTWGNNPWLSMNNDYLNSVRLDKYRKFCKYMSQKIAESKIIAGDKGIPEISVFIENEPQYWTEFLFTPTEIKEVCDSSQQFVDALKENYGVDFDPTDWLDEEEQEALFYNLNDYAADLMTAAAEGAASDYITVKGDEITLPDYQLMDNFYTHQFDTNIEKRVISEWDTYETAITKNGHVGMEGYGLSGNVANRNMGAHTAARGKFAAVNIECGGDGLAINPLDDYYAAGAQYGVLYNTTKAAQPKLAEMDQTVHTEEYVEPFEGRELFRYDFDENTTFEPDDVLIASDGMGTEPMRRWNLACPMDEDYEGSLTFKIDNKGKPLENGAAIMLYGLCWSHMDPNCRVEVYAGSDLNNLNLVPSNVVMDVGGVPYDISDYIDKTKSVAYAMVRLYTSGTRSWCGLYRVRGLAKFGETLGHTDGFNYTLSETRLNNLIVTYRADVEKMLAEQKSYAGTHPNYIEAEKLYQQGKFKSAKQLLLGTQSLSMPAKFMVIGNGKLGDYPITVEAADSETPVGIILREIGETVRFELGAERNNDVTLSFSDKSGRYSLTKDGDVYVLEKCGNGEYIEVDGVVTLTLTAGRPVKEYPKQFTGFTGVQEWQTEDEVMISFHDVELSNYSRGSFFKFADDAKIYRGPIDAGCGELQEYPREKMKDILLGERADVTLNDEGEISKLELRYGLVKGTITKFTEAQFPEMISPYMEITEEGTGKKWLFKLDSMTTFDSSKTEGAGTFLAAAPGKGIGFKEGNIVSVYYMPLKAGDEESYYATKIFEEYITVIDEELNDDSYRETLYSENNIQVAPLDGNNLDTIGLAAIGSTGSAVWKVESDQPIKEVVVNYSGRAIMGSNVEIKASANGYIYDEISDLQSIFSHNTNQIFTCYTNEPDIVGGNVVYIKAEFNVQANTTWGFLNSIQIQIKV</sequence>
<evidence type="ECO:0008006" key="4">
    <source>
        <dbReference type="Google" id="ProtNLM"/>
    </source>
</evidence>
<feature type="signal peptide" evidence="1">
    <location>
        <begin position="1"/>
        <end position="29"/>
    </location>
</feature>
<comment type="caution">
    <text evidence="2">The sequence shown here is derived from an EMBL/GenBank/DDBJ whole genome shotgun (WGS) entry which is preliminary data.</text>
</comment>
<organism evidence="2 3">
    <name type="scientific">Ructibacterium gallinarum</name>
    <dbReference type="NCBI Taxonomy" id="2779355"/>
    <lineage>
        <taxon>Bacteria</taxon>
        <taxon>Bacillati</taxon>
        <taxon>Bacillota</taxon>
        <taxon>Clostridia</taxon>
        <taxon>Eubacteriales</taxon>
        <taxon>Oscillospiraceae</taxon>
        <taxon>Ructibacterium</taxon>
    </lineage>
</organism>
<dbReference type="RefSeq" id="WP_226391955.1">
    <property type="nucleotide sequence ID" value="NZ_JADCKB010000004.1"/>
</dbReference>